<evidence type="ECO:0000313" key="2">
    <source>
        <dbReference type="EMBL" id="MCT7360500.1"/>
    </source>
</evidence>
<comment type="caution">
    <text evidence="2">The sequence shown here is derived from an EMBL/GenBank/DDBJ whole genome shotgun (WGS) entry which is preliminary data.</text>
</comment>
<dbReference type="Proteomes" id="UP001147830">
    <property type="component" value="Unassembled WGS sequence"/>
</dbReference>
<dbReference type="EMBL" id="JAOANI010000028">
    <property type="protein sequence ID" value="MCT7360500.1"/>
    <property type="molecule type" value="Genomic_DNA"/>
</dbReference>
<proteinExistence type="predicted"/>
<feature type="chain" id="PRO_5040945968" evidence="1">
    <location>
        <begin position="19"/>
        <end position="248"/>
    </location>
</feature>
<protein>
    <submittedName>
        <fullName evidence="2">DUF481 domain-containing protein</fullName>
    </submittedName>
</protein>
<dbReference type="AlphaFoldDB" id="A0A9X3ASJ6"/>
<dbReference type="InterPro" id="IPR007433">
    <property type="entry name" value="DUF481"/>
</dbReference>
<organism evidence="2 3">
    <name type="scientific">Thalassolituus pacificus</name>
    <dbReference type="NCBI Taxonomy" id="2975440"/>
    <lineage>
        <taxon>Bacteria</taxon>
        <taxon>Pseudomonadati</taxon>
        <taxon>Pseudomonadota</taxon>
        <taxon>Gammaproteobacteria</taxon>
        <taxon>Oceanospirillales</taxon>
        <taxon>Oceanospirillaceae</taxon>
        <taxon>Thalassolituus</taxon>
    </lineage>
</organism>
<name>A0A9X3ASJ6_9GAMM</name>
<feature type="signal peptide" evidence="1">
    <location>
        <begin position="1"/>
        <end position="18"/>
    </location>
</feature>
<keyword evidence="3" id="KW-1185">Reference proteome</keyword>
<accession>A0A9X3ASJ6</accession>
<dbReference type="Pfam" id="PF04338">
    <property type="entry name" value="DUF481"/>
    <property type="match status" value="1"/>
</dbReference>
<reference evidence="2" key="1">
    <citation type="journal article" date="2022" name="Front. Microbiol.">
        <title>Genome-based taxonomic rearrangement of Oceanobacter-related bacteria including the description of Thalassolituus hydrocarbonoclasticus sp. nov. and Thalassolituus pacificus sp. nov. and emended description of the genus Thalassolituus.</title>
        <authorList>
            <person name="Dong C."/>
            <person name="Wei L."/>
            <person name="Wang J."/>
            <person name="Lai Q."/>
            <person name="Huang Z."/>
            <person name="Shao Z."/>
        </authorList>
    </citation>
    <scope>NUCLEOTIDE SEQUENCE</scope>
    <source>
        <strain evidence="2">59MF3M-4</strain>
    </source>
</reference>
<keyword evidence="1" id="KW-0732">Signal</keyword>
<reference evidence="2" key="2">
    <citation type="submission" date="2022-08" db="EMBL/GenBank/DDBJ databases">
        <authorList>
            <person name="Dong C."/>
        </authorList>
    </citation>
    <scope>NUCLEOTIDE SEQUENCE</scope>
    <source>
        <strain evidence="2">59MF3M-4</strain>
    </source>
</reference>
<evidence type="ECO:0000256" key="1">
    <source>
        <dbReference type="SAM" id="SignalP"/>
    </source>
</evidence>
<dbReference type="RefSeq" id="WP_260977332.1">
    <property type="nucleotide sequence ID" value="NZ_JAOANI010000028.1"/>
</dbReference>
<sequence>MRFTLLAAFSLLSFTAQAITNVEEKRAADDQLGWSGKAEVGFDAESGNNEKRKWNLGLNGNWQDDNKRFFTWGSRSYESSNGERTDDDTFIHSRLVLNRREIWSEEFYAQYERDPFAALAHRALVGAGMRYQHAFDEQTRLYQGLGFFHEEVRERVLDEDNSSQLTRLSLYTHIQWRLAYSKLQSTLYFQPSVDEPSDQRALWQLALTLPLGTHTDIKWQWQSRWDTRPPEGTEYHNHQTQLKLVVRF</sequence>
<evidence type="ECO:0000313" key="3">
    <source>
        <dbReference type="Proteomes" id="UP001147830"/>
    </source>
</evidence>
<gene>
    <name evidence="2" type="ORF">NYR02_15870</name>
</gene>